<dbReference type="InterPro" id="IPR018120">
    <property type="entry name" value="Glyco_hydro_1_AS"/>
</dbReference>
<comment type="caution">
    <text evidence="7">The sequence shown here is derived from an EMBL/GenBank/DDBJ whole genome shotgun (WGS) entry which is preliminary data.</text>
</comment>
<dbReference type="InterPro" id="IPR033132">
    <property type="entry name" value="GH_1_N_CS"/>
</dbReference>
<dbReference type="GO" id="GO:0016787">
    <property type="term" value="F:hydrolase activity"/>
    <property type="evidence" value="ECO:0007669"/>
    <property type="project" value="UniProtKB-KW"/>
</dbReference>
<reference evidence="7 8" key="1">
    <citation type="journal article" date="2019" name="Int. J. Syst. Evol. Microbiol.">
        <title>The Global Catalogue of Microorganisms (GCM) 10K type strain sequencing project: providing services to taxonomists for standard genome sequencing and annotation.</title>
        <authorList>
            <consortium name="The Broad Institute Genomics Platform"/>
            <consortium name="The Broad Institute Genome Sequencing Center for Infectious Disease"/>
            <person name="Wu L."/>
            <person name="Ma J."/>
        </authorList>
    </citation>
    <scope>NUCLEOTIDE SEQUENCE [LARGE SCALE GENOMIC DNA]</scope>
    <source>
        <strain evidence="7 8">JCM 15577</strain>
    </source>
</reference>
<dbReference type="PROSITE" id="PS00572">
    <property type="entry name" value="GLYCOSYL_HYDROL_F1_1"/>
    <property type="match status" value="1"/>
</dbReference>
<accession>A0ABN2IAH5</accession>
<protein>
    <submittedName>
        <fullName evidence="7">Glycoside hydrolase family 1 protein</fullName>
    </submittedName>
</protein>
<dbReference type="PRINTS" id="PR00131">
    <property type="entry name" value="GLHYDRLASE1"/>
</dbReference>
<comment type="similarity">
    <text evidence="1 5">Belongs to the glycosyl hydrolase 1 family.</text>
</comment>
<keyword evidence="3 6" id="KW-0326">Glycosidase</keyword>
<dbReference type="RefSeq" id="WP_344071861.1">
    <property type="nucleotide sequence ID" value="NZ_BAAAPL010000002.1"/>
</dbReference>
<dbReference type="PROSITE" id="PS00653">
    <property type="entry name" value="GLYCOSYL_HYDROL_F1_2"/>
    <property type="match status" value="1"/>
</dbReference>
<dbReference type="Proteomes" id="UP001501690">
    <property type="component" value="Unassembled WGS sequence"/>
</dbReference>
<evidence type="ECO:0000313" key="7">
    <source>
        <dbReference type="EMBL" id="GAA1701100.1"/>
    </source>
</evidence>
<evidence type="ECO:0000256" key="6">
    <source>
        <dbReference type="RuleBase" id="RU004468"/>
    </source>
</evidence>
<sequence length="474" mass="52986">MSTTADTPFPASFLWGGATAANQIEGAYNEGGKGLSVQDVMPQGIVAPRTAEPTPDNLKLEAIDFYHRYAEDIALFAEMGFGVYRFSIAWSRIFPNGDDAEPNEEGLAFYDRVLDELERHGIEPLVTISHYETPLALAERFDGWKSRELIGFYERYARTLFERYGARVKYWLTFNEINSLLHAPFMSGGISTPKEELTDQELYQAMHHELVASARATRIAREVAPNAQIGCMVLSMPVYPLSPAPTDAVAVMDFDHSNLVYGDVHTRGEYPGYFLRTLREKGIELDITSEDREDLTNTVDFVSFSYYMSVAMTADPSKKVEGEGNIMGGVPNPTLEASEWGWQIDPVGLRLVLNQFWDRWQKPLFVVENGLGAKDQLVEVDGVTTVEDDYRIAYLNDHLVQVGEAIADGVNVLGYTSWGCIDIVSASTAQLSKRYGFIYVDRNDDGTGSLARYKKKSFGWYAEVIRTNGAALTR</sequence>
<dbReference type="InterPro" id="IPR017853">
    <property type="entry name" value="GH"/>
</dbReference>
<feature type="active site" description="Nucleophile" evidence="4">
    <location>
        <position position="368"/>
    </location>
</feature>
<dbReference type="Gene3D" id="3.20.20.80">
    <property type="entry name" value="Glycosidases"/>
    <property type="match status" value="1"/>
</dbReference>
<proteinExistence type="inferred from homology"/>
<dbReference type="InterPro" id="IPR001360">
    <property type="entry name" value="Glyco_hydro_1"/>
</dbReference>
<dbReference type="Pfam" id="PF00232">
    <property type="entry name" value="Glyco_hydro_1"/>
    <property type="match status" value="1"/>
</dbReference>
<dbReference type="PANTHER" id="PTHR10353:SF122">
    <property type="entry name" value="6-PHOSPHO-BETA-GLUCOSIDASE ASCB-RELATED"/>
    <property type="match status" value="1"/>
</dbReference>
<keyword evidence="8" id="KW-1185">Reference proteome</keyword>
<dbReference type="EMBL" id="BAAAPL010000002">
    <property type="protein sequence ID" value="GAA1701100.1"/>
    <property type="molecule type" value="Genomic_DNA"/>
</dbReference>
<evidence type="ECO:0000256" key="1">
    <source>
        <dbReference type="ARBA" id="ARBA00010838"/>
    </source>
</evidence>
<evidence type="ECO:0000313" key="8">
    <source>
        <dbReference type="Proteomes" id="UP001501690"/>
    </source>
</evidence>
<evidence type="ECO:0000256" key="5">
    <source>
        <dbReference type="RuleBase" id="RU003690"/>
    </source>
</evidence>
<evidence type="ECO:0000256" key="3">
    <source>
        <dbReference type="ARBA" id="ARBA00023295"/>
    </source>
</evidence>
<organism evidence="7 8">
    <name type="scientific">Microbacterium sediminicola</name>
    <dbReference type="NCBI Taxonomy" id="415210"/>
    <lineage>
        <taxon>Bacteria</taxon>
        <taxon>Bacillati</taxon>
        <taxon>Actinomycetota</taxon>
        <taxon>Actinomycetes</taxon>
        <taxon>Micrococcales</taxon>
        <taxon>Microbacteriaceae</taxon>
        <taxon>Microbacterium</taxon>
    </lineage>
</organism>
<dbReference type="SUPFAM" id="SSF51445">
    <property type="entry name" value="(Trans)glycosidases"/>
    <property type="match status" value="1"/>
</dbReference>
<gene>
    <name evidence="7" type="ORF">GCM10009808_18610</name>
</gene>
<evidence type="ECO:0000256" key="4">
    <source>
        <dbReference type="PROSITE-ProRule" id="PRU10055"/>
    </source>
</evidence>
<name>A0ABN2IAH5_9MICO</name>
<keyword evidence="2 6" id="KW-0378">Hydrolase</keyword>
<evidence type="ECO:0000256" key="2">
    <source>
        <dbReference type="ARBA" id="ARBA00022801"/>
    </source>
</evidence>
<dbReference type="PANTHER" id="PTHR10353">
    <property type="entry name" value="GLYCOSYL HYDROLASE"/>
    <property type="match status" value="1"/>
</dbReference>